<evidence type="ECO:0000313" key="1">
    <source>
        <dbReference type="EMBL" id="ELS58778.1"/>
    </source>
</evidence>
<reference evidence="1 2" key="1">
    <citation type="journal article" date="2013" name="Genome Announc.">
        <title>Draft Genome Sequence of Streptomyces viridochromogenes Strain Tu57, Producer of Avilamycin.</title>
        <authorList>
            <person name="Gruning B.A."/>
            <person name="Erxleben A."/>
            <person name="Hahnlein A."/>
            <person name="Gunther S."/>
        </authorList>
    </citation>
    <scope>NUCLEOTIDE SEQUENCE [LARGE SCALE GENOMIC DNA]</scope>
    <source>
        <strain evidence="1 2">Tue57</strain>
    </source>
</reference>
<gene>
    <name evidence="1" type="ORF">STVIR_0268</name>
</gene>
<proteinExistence type="predicted"/>
<evidence type="ECO:0000313" key="2">
    <source>
        <dbReference type="Proteomes" id="UP000011205"/>
    </source>
</evidence>
<protein>
    <submittedName>
        <fullName evidence="1">Uncharacterized protein</fullName>
    </submittedName>
</protein>
<dbReference type="Proteomes" id="UP000011205">
    <property type="component" value="Unassembled WGS sequence"/>
</dbReference>
<sequence>MAEESSRQEACVHLLRTGVSALDWPGCFCREKNHVGACRP</sequence>
<comment type="caution">
    <text evidence="1">The sequence shown here is derived from an EMBL/GenBank/DDBJ whole genome shotgun (WGS) entry which is preliminary data.</text>
</comment>
<accession>L8PRY6</accession>
<name>L8PRY6_STRVR</name>
<dbReference type="AlphaFoldDB" id="L8PRY6"/>
<organism evidence="1 2">
    <name type="scientific">Streptomyces viridochromogenes Tue57</name>
    <dbReference type="NCBI Taxonomy" id="1160705"/>
    <lineage>
        <taxon>Bacteria</taxon>
        <taxon>Bacillati</taxon>
        <taxon>Actinomycetota</taxon>
        <taxon>Actinomycetes</taxon>
        <taxon>Kitasatosporales</taxon>
        <taxon>Streptomycetaceae</taxon>
        <taxon>Streptomyces</taxon>
    </lineage>
</organism>
<dbReference type="PATRIC" id="fig|1160705.3.peg.263"/>
<dbReference type="EMBL" id="AMLP01000014">
    <property type="protein sequence ID" value="ELS58778.1"/>
    <property type="molecule type" value="Genomic_DNA"/>
</dbReference>